<proteinExistence type="predicted"/>
<evidence type="ECO:0000313" key="1">
    <source>
        <dbReference type="EMBL" id="QHS78297.1"/>
    </source>
</evidence>
<dbReference type="AlphaFoldDB" id="A0A6C0AET9"/>
<protein>
    <submittedName>
        <fullName evidence="1">Uncharacterized protein</fullName>
    </submittedName>
</protein>
<name>A0A6C0AET9_9ZZZZ</name>
<dbReference type="EMBL" id="MN740596">
    <property type="protein sequence ID" value="QHS78297.1"/>
    <property type="molecule type" value="Genomic_DNA"/>
</dbReference>
<sequence length="52" mass="6419">MGVQGRTYNINKKNYDEYVKFNDDIYVKYIDDKILYKKYVEEVNNKYNEINL</sequence>
<organism evidence="1">
    <name type="scientific">viral metagenome</name>
    <dbReference type="NCBI Taxonomy" id="1070528"/>
    <lineage>
        <taxon>unclassified sequences</taxon>
        <taxon>metagenomes</taxon>
        <taxon>organismal metagenomes</taxon>
    </lineage>
</organism>
<reference evidence="1" key="1">
    <citation type="journal article" date="2020" name="Nature">
        <title>Giant virus diversity and host interactions through global metagenomics.</title>
        <authorList>
            <person name="Schulz F."/>
            <person name="Roux S."/>
            <person name="Paez-Espino D."/>
            <person name="Jungbluth S."/>
            <person name="Walsh D.A."/>
            <person name="Denef V.J."/>
            <person name="McMahon K.D."/>
            <person name="Konstantinidis K.T."/>
            <person name="Eloe-Fadrosh E.A."/>
            <person name="Kyrpides N.C."/>
            <person name="Woyke T."/>
        </authorList>
    </citation>
    <scope>NUCLEOTIDE SEQUENCE</scope>
    <source>
        <strain evidence="1">GVMAG-S-1021933-23</strain>
    </source>
</reference>
<accession>A0A6C0AET9</accession>